<organism evidence="2 3">
    <name type="scientific">Luteimonas gilva</name>
    <dbReference type="NCBI Taxonomy" id="2572684"/>
    <lineage>
        <taxon>Bacteria</taxon>
        <taxon>Pseudomonadati</taxon>
        <taxon>Pseudomonadota</taxon>
        <taxon>Gammaproteobacteria</taxon>
        <taxon>Lysobacterales</taxon>
        <taxon>Lysobacteraceae</taxon>
        <taxon>Luteimonas</taxon>
    </lineage>
</organism>
<dbReference type="RefSeq" id="WP_137267196.1">
    <property type="nucleotide sequence ID" value="NZ_SZUA01000002.1"/>
</dbReference>
<keyword evidence="1" id="KW-0732">Signal</keyword>
<reference evidence="2 3" key="1">
    <citation type="submission" date="2019-04" db="EMBL/GenBank/DDBJ databases">
        <title>Reference strain of H23.</title>
        <authorList>
            <person name="Luo X."/>
        </authorList>
    </citation>
    <scope>NUCLEOTIDE SEQUENCE [LARGE SCALE GENOMIC DNA]</scope>
    <source>
        <strain evidence="2 3">H23</strain>
    </source>
</reference>
<protein>
    <submittedName>
        <fullName evidence="2">Uncharacterized protein</fullName>
    </submittedName>
</protein>
<dbReference type="Pfam" id="PF19806">
    <property type="entry name" value="DUF6289"/>
    <property type="match status" value="1"/>
</dbReference>
<gene>
    <name evidence="2" type="ORF">FCE95_11745</name>
</gene>
<name>A0A4U5JND9_9GAMM</name>
<dbReference type="EMBL" id="SZUA01000002">
    <property type="protein sequence ID" value="TKR30765.1"/>
    <property type="molecule type" value="Genomic_DNA"/>
</dbReference>
<keyword evidence="3" id="KW-1185">Reference proteome</keyword>
<accession>A0A4U5JND9</accession>
<dbReference type="Proteomes" id="UP000308707">
    <property type="component" value="Unassembled WGS sequence"/>
</dbReference>
<feature type="chain" id="PRO_5020800568" evidence="1">
    <location>
        <begin position="23"/>
        <end position="71"/>
    </location>
</feature>
<proteinExistence type="predicted"/>
<feature type="signal peptide" evidence="1">
    <location>
        <begin position="1"/>
        <end position="22"/>
    </location>
</feature>
<evidence type="ECO:0000313" key="3">
    <source>
        <dbReference type="Proteomes" id="UP000308707"/>
    </source>
</evidence>
<dbReference type="AlphaFoldDB" id="A0A4U5JND9"/>
<dbReference type="PROSITE" id="PS51257">
    <property type="entry name" value="PROKAR_LIPOPROTEIN"/>
    <property type="match status" value="1"/>
</dbReference>
<dbReference type="InterPro" id="IPR046256">
    <property type="entry name" value="DUF6289"/>
</dbReference>
<evidence type="ECO:0000256" key="1">
    <source>
        <dbReference type="SAM" id="SignalP"/>
    </source>
</evidence>
<comment type="caution">
    <text evidence="2">The sequence shown here is derived from an EMBL/GenBank/DDBJ whole genome shotgun (WGS) entry which is preliminary data.</text>
</comment>
<evidence type="ECO:0000313" key="2">
    <source>
        <dbReference type="EMBL" id="TKR30765.1"/>
    </source>
</evidence>
<sequence>MRNTKLLLAGILLAAVSGISSAGGCLQGTFVYYGADGGYVGHRTVGCGAADGTWGTVTGDYSFTQGCSSPI</sequence>